<protein>
    <submittedName>
        <fullName evidence="3">PAS domain S-box protein</fullName>
    </submittedName>
</protein>
<dbReference type="Proteomes" id="UP000431684">
    <property type="component" value="Unassembled WGS sequence"/>
</dbReference>
<feature type="domain" description="PAS" evidence="2">
    <location>
        <begin position="7"/>
        <end position="59"/>
    </location>
</feature>
<dbReference type="SMART" id="SM00091">
    <property type="entry name" value="PAS"/>
    <property type="match status" value="1"/>
</dbReference>
<reference evidence="3 4" key="1">
    <citation type="submission" date="2019-11" db="EMBL/GenBank/DDBJ databases">
        <title>Draft Genome Sequences of Six Type Strains of the Genus Massilia.</title>
        <authorList>
            <person name="Miess H."/>
            <person name="Frediansyah A."/>
            <person name="Goeker M."/>
            <person name="Gross H."/>
        </authorList>
    </citation>
    <scope>NUCLEOTIDE SEQUENCE [LARGE SCALE GENOMIC DNA]</scope>
    <source>
        <strain evidence="3 4">DSM 17513</strain>
    </source>
</reference>
<dbReference type="PROSITE" id="PS50112">
    <property type="entry name" value="PAS"/>
    <property type="match status" value="1"/>
</dbReference>
<dbReference type="InterPro" id="IPR000014">
    <property type="entry name" value="PAS"/>
</dbReference>
<dbReference type="InterPro" id="IPR035965">
    <property type="entry name" value="PAS-like_dom_sf"/>
</dbReference>
<dbReference type="CDD" id="cd00130">
    <property type="entry name" value="PAS"/>
    <property type="match status" value="1"/>
</dbReference>
<keyword evidence="4" id="KW-1185">Reference proteome</keyword>
<feature type="coiled-coil region" evidence="1">
    <location>
        <begin position="123"/>
        <end position="164"/>
    </location>
</feature>
<evidence type="ECO:0000256" key="1">
    <source>
        <dbReference type="SAM" id="Coils"/>
    </source>
</evidence>
<dbReference type="SUPFAM" id="SSF55785">
    <property type="entry name" value="PYP-like sensor domain (PAS domain)"/>
    <property type="match status" value="1"/>
</dbReference>
<dbReference type="Gene3D" id="3.30.450.20">
    <property type="entry name" value="PAS domain"/>
    <property type="match status" value="1"/>
</dbReference>
<evidence type="ECO:0000313" key="3">
    <source>
        <dbReference type="EMBL" id="MUI15948.1"/>
    </source>
</evidence>
<gene>
    <name evidence="3" type="ORF">GJV26_26320</name>
</gene>
<accession>A0A6I3XTZ6</accession>
<dbReference type="NCBIfam" id="TIGR00229">
    <property type="entry name" value="sensory_box"/>
    <property type="match status" value="1"/>
</dbReference>
<evidence type="ECO:0000313" key="4">
    <source>
        <dbReference type="Proteomes" id="UP000431684"/>
    </source>
</evidence>
<dbReference type="RefSeq" id="WP_155711573.1">
    <property type="nucleotide sequence ID" value="NZ_BMWU01000015.1"/>
</dbReference>
<proteinExistence type="predicted"/>
<comment type="caution">
    <text evidence="3">The sequence shown here is derived from an EMBL/GenBank/DDBJ whole genome shotgun (WGS) entry which is preliminary data.</text>
</comment>
<dbReference type="OrthoDB" id="8807260at2"/>
<organism evidence="3 4">
    <name type="scientific">Pseudoduganella dura</name>
    <dbReference type="NCBI Taxonomy" id="321982"/>
    <lineage>
        <taxon>Bacteria</taxon>
        <taxon>Pseudomonadati</taxon>
        <taxon>Pseudomonadota</taxon>
        <taxon>Betaproteobacteria</taxon>
        <taxon>Burkholderiales</taxon>
        <taxon>Oxalobacteraceae</taxon>
        <taxon>Telluria group</taxon>
        <taxon>Pseudoduganella</taxon>
    </lineage>
</organism>
<keyword evidence="1" id="KW-0175">Coiled coil</keyword>
<dbReference type="AlphaFoldDB" id="A0A6I3XTZ6"/>
<dbReference type="EMBL" id="WNWM01000002">
    <property type="protein sequence ID" value="MUI15948.1"/>
    <property type="molecule type" value="Genomic_DNA"/>
</dbReference>
<name>A0A6I3XTZ6_9BURK</name>
<dbReference type="Pfam" id="PF13426">
    <property type="entry name" value="PAS_9"/>
    <property type="match status" value="1"/>
</dbReference>
<sequence>MDVPPRSQPSPAQLFEHAACGLLLTDASGAILQANRTSVTWLGYSRQELTDGMRLQDLLSIGGRVFYQTHCEPLLQLRSTVSEVQIDLVRRDGHRMPALLNIDRHRGDAGVLDHVAIFVANGQRAYERELQRARAATDEALKARLEAEEALRRLERELENALRRRDD</sequence>
<evidence type="ECO:0000259" key="2">
    <source>
        <dbReference type="PROSITE" id="PS50112"/>
    </source>
</evidence>